<dbReference type="EnsemblMetazoa" id="GBRI002118-RA">
    <property type="protein sequence ID" value="GBRI002118-PA"/>
    <property type="gene ID" value="GBRI002118"/>
</dbReference>
<name>A0A1A9W0N4_9MUSC</name>
<accession>A0A1A9W0N4</accession>
<proteinExistence type="predicted"/>
<evidence type="ECO:0000313" key="2">
    <source>
        <dbReference type="EnsemblMetazoa" id="GBRI002118-PA"/>
    </source>
</evidence>
<feature type="compositionally biased region" description="Acidic residues" evidence="1">
    <location>
        <begin position="69"/>
        <end position="83"/>
    </location>
</feature>
<protein>
    <submittedName>
        <fullName evidence="2">Uncharacterized protein</fullName>
    </submittedName>
</protein>
<dbReference type="VEuPathDB" id="VectorBase:GBRI002118"/>
<reference evidence="2" key="2">
    <citation type="submission" date="2020-05" db="UniProtKB">
        <authorList>
            <consortium name="EnsemblMetazoa"/>
        </authorList>
    </citation>
    <scope>IDENTIFICATION</scope>
    <source>
        <strain evidence="2">IAEA</strain>
    </source>
</reference>
<organism evidence="2 3">
    <name type="scientific">Glossina brevipalpis</name>
    <dbReference type="NCBI Taxonomy" id="37001"/>
    <lineage>
        <taxon>Eukaryota</taxon>
        <taxon>Metazoa</taxon>
        <taxon>Ecdysozoa</taxon>
        <taxon>Arthropoda</taxon>
        <taxon>Hexapoda</taxon>
        <taxon>Insecta</taxon>
        <taxon>Pterygota</taxon>
        <taxon>Neoptera</taxon>
        <taxon>Endopterygota</taxon>
        <taxon>Diptera</taxon>
        <taxon>Brachycera</taxon>
        <taxon>Muscomorpha</taxon>
        <taxon>Hippoboscoidea</taxon>
        <taxon>Glossinidae</taxon>
        <taxon>Glossina</taxon>
    </lineage>
</organism>
<dbReference type="AlphaFoldDB" id="A0A1A9W0N4"/>
<reference evidence="3" key="1">
    <citation type="submission" date="2014-03" db="EMBL/GenBank/DDBJ databases">
        <authorList>
            <person name="Aksoy S."/>
            <person name="Warren W."/>
            <person name="Wilson R.K."/>
        </authorList>
    </citation>
    <scope>NUCLEOTIDE SEQUENCE [LARGE SCALE GENOMIC DNA]</scope>
    <source>
        <strain evidence="3">IAEA</strain>
    </source>
</reference>
<evidence type="ECO:0000313" key="3">
    <source>
        <dbReference type="Proteomes" id="UP000091820"/>
    </source>
</evidence>
<feature type="region of interest" description="Disordered" evidence="1">
    <location>
        <begin position="60"/>
        <end position="89"/>
    </location>
</feature>
<sequence length="224" mass="24608">MFFVRHNNPETYGTAQFPGLVLTAFSLVYERIPHNPNWTIKLVSVLSIISPALAVLSPSSSSSLSEASSDSEAEPALEEEPSEPEASLPNISRLKPFISNIAPVPFDETSVNFMPHSFKKAIATSTESSVGISTNSGSFTFTSLAPTSPSVELELPLLLSLLVVLELVFSESLPTILLCRNRKQLWEELPHLGNRLVEEVLPFSNYITIPGFYMIHVSVTQNYL</sequence>
<keyword evidence="3" id="KW-1185">Reference proteome</keyword>
<dbReference type="Proteomes" id="UP000091820">
    <property type="component" value="Unassembled WGS sequence"/>
</dbReference>
<evidence type="ECO:0000256" key="1">
    <source>
        <dbReference type="SAM" id="MobiDB-lite"/>
    </source>
</evidence>